<evidence type="ECO:0000256" key="1">
    <source>
        <dbReference type="ARBA" id="ARBA00010884"/>
    </source>
</evidence>
<dbReference type="OrthoDB" id="5954035at2759"/>
<name>A0A9P8C3U5_9HELO</name>
<gene>
    <name evidence="10" type="ORF">BJ875DRAFT_466779</name>
</gene>
<comment type="similarity">
    <text evidence="1">Belongs to the AB hydrolase superfamily. AB hydrolase 4 family.</text>
</comment>
<protein>
    <recommendedName>
        <fullName evidence="6">alcohol O-acetyltransferase</fullName>
        <ecNumber evidence="6">2.3.1.84</ecNumber>
    </recommendedName>
    <alternativeName>
        <fullName evidence="7">Alcohol O-acetyltransferase</fullName>
    </alternativeName>
</protein>
<dbReference type="GO" id="GO:0004026">
    <property type="term" value="F:alcohol O-acetyltransferase activity"/>
    <property type="evidence" value="ECO:0007669"/>
    <property type="project" value="UniProtKB-EC"/>
</dbReference>
<feature type="active site" description="Charge relay system" evidence="8">
    <location>
        <position position="335"/>
    </location>
</feature>
<comment type="caution">
    <text evidence="10">The sequence shown here is derived from an EMBL/GenBank/DDBJ whole genome shotgun (WGS) entry which is preliminary data.</text>
</comment>
<comment type="function">
    <text evidence="5">Displays enzymatic activity both for medium-chain fatty acid (MCFA) ethyl ester synthesis and hydrolysis (esterase activity). MCFA are toxic for yeast and this enzyme could thus be involved in their detoxification by esterification.</text>
</comment>
<dbReference type="PIRSF" id="PIRSF005211">
    <property type="entry name" value="Ab_hydro_YheT"/>
    <property type="match status" value="1"/>
</dbReference>
<evidence type="ECO:0000256" key="3">
    <source>
        <dbReference type="ARBA" id="ARBA00022801"/>
    </source>
</evidence>
<keyword evidence="2" id="KW-0808">Transferase</keyword>
<dbReference type="PANTHER" id="PTHR10794:SF63">
    <property type="entry name" value="ALPHA_BETA HYDROLASE 1, ISOFORM A"/>
    <property type="match status" value="1"/>
</dbReference>
<evidence type="ECO:0000256" key="5">
    <source>
        <dbReference type="ARBA" id="ARBA00054277"/>
    </source>
</evidence>
<dbReference type="Gene3D" id="3.40.50.1820">
    <property type="entry name" value="alpha/beta hydrolase"/>
    <property type="match status" value="1"/>
</dbReference>
<keyword evidence="3 10" id="KW-0378">Hydrolase</keyword>
<dbReference type="PANTHER" id="PTHR10794">
    <property type="entry name" value="ABHYDROLASE DOMAIN-CONTAINING PROTEIN"/>
    <property type="match status" value="1"/>
</dbReference>
<reference evidence="10" key="1">
    <citation type="journal article" date="2021" name="IMA Fungus">
        <title>Genomic characterization of three marine fungi, including Emericellopsis atlantica sp. nov. with signatures of a generalist lifestyle and marine biomass degradation.</title>
        <authorList>
            <person name="Hagestad O.C."/>
            <person name="Hou L."/>
            <person name="Andersen J.H."/>
            <person name="Hansen E.H."/>
            <person name="Altermark B."/>
            <person name="Li C."/>
            <person name="Kuhnert E."/>
            <person name="Cox R.J."/>
            <person name="Crous P.W."/>
            <person name="Spatafora J.W."/>
            <person name="Lail K."/>
            <person name="Amirebrahimi M."/>
            <person name="Lipzen A."/>
            <person name="Pangilinan J."/>
            <person name="Andreopoulos W."/>
            <person name="Hayes R.D."/>
            <person name="Ng V."/>
            <person name="Grigoriev I.V."/>
            <person name="Jackson S.A."/>
            <person name="Sutton T.D.S."/>
            <person name="Dobson A.D.W."/>
            <person name="Rama T."/>
        </authorList>
    </citation>
    <scope>NUCLEOTIDE SEQUENCE</scope>
    <source>
        <strain evidence="10">TRa018bII</strain>
    </source>
</reference>
<dbReference type="AlphaFoldDB" id="A0A9P8C3U5"/>
<evidence type="ECO:0000256" key="4">
    <source>
        <dbReference type="ARBA" id="ARBA00050620"/>
    </source>
</evidence>
<dbReference type="GO" id="GO:0047372">
    <property type="term" value="F:monoacylglycerol lipase activity"/>
    <property type="evidence" value="ECO:0007669"/>
    <property type="project" value="TreeGrafter"/>
</dbReference>
<evidence type="ECO:0000256" key="2">
    <source>
        <dbReference type="ARBA" id="ARBA00022679"/>
    </source>
</evidence>
<keyword evidence="11" id="KW-1185">Reference proteome</keyword>
<evidence type="ECO:0000256" key="7">
    <source>
        <dbReference type="ARBA" id="ARBA00080774"/>
    </source>
</evidence>
<dbReference type="FunFam" id="3.40.50.1820:FF:000137">
    <property type="entry name" value="EEB1p Acyl-coenzymeA:ethanol O-acyltransferase"/>
    <property type="match status" value="1"/>
</dbReference>
<dbReference type="GO" id="GO:0008126">
    <property type="term" value="F:acetylesterase activity"/>
    <property type="evidence" value="ECO:0007669"/>
    <property type="project" value="TreeGrafter"/>
</dbReference>
<dbReference type="InterPro" id="IPR029058">
    <property type="entry name" value="AB_hydrolase_fold"/>
</dbReference>
<evidence type="ECO:0000256" key="6">
    <source>
        <dbReference type="ARBA" id="ARBA00066969"/>
    </source>
</evidence>
<comment type="catalytic activity">
    <reaction evidence="4">
        <text>an aliphatic alcohol + acetyl-CoA = an acetyl ester + CoA</text>
        <dbReference type="Rhea" id="RHEA:17229"/>
        <dbReference type="ChEBI" id="CHEBI:2571"/>
        <dbReference type="ChEBI" id="CHEBI:47622"/>
        <dbReference type="ChEBI" id="CHEBI:57287"/>
        <dbReference type="ChEBI" id="CHEBI:57288"/>
        <dbReference type="EC" id="2.3.1.84"/>
    </reaction>
</comment>
<dbReference type="Pfam" id="PF00561">
    <property type="entry name" value="Abhydrolase_1"/>
    <property type="match status" value="1"/>
</dbReference>
<feature type="active site" description="Charge relay system" evidence="8">
    <location>
        <position position="364"/>
    </location>
</feature>
<dbReference type="GO" id="GO:0051793">
    <property type="term" value="P:medium-chain fatty acid catabolic process"/>
    <property type="evidence" value="ECO:0007669"/>
    <property type="project" value="UniProtKB-ARBA"/>
</dbReference>
<accession>A0A9P8C3U5</accession>
<dbReference type="Proteomes" id="UP000824998">
    <property type="component" value="Unassembled WGS sequence"/>
</dbReference>
<evidence type="ECO:0000256" key="8">
    <source>
        <dbReference type="PIRSR" id="PIRSR005211-1"/>
    </source>
</evidence>
<dbReference type="InterPro" id="IPR000073">
    <property type="entry name" value="AB_hydrolase_1"/>
</dbReference>
<evidence type="ECO:0000313" key="11">
    <source>
        <dbReference type="Proteomes" id="UP000824998"/>
    </source>
</evidence>
<organism evidence="10 11">
    <name type="scientific">Amylocarpus encephaloides</name>
    <dbReference type="NCBI Taxonomy" id="45428"/>
    <lineage>
        <taxon>Eukaryota</taxon>
        <taxon>Fungi</taxon>
        <taxon>Dikarya</taxon>
        <taxon>Ascomycota</taxon>
        <taxon>Pezizomycotina</taxon>
        <taxon>Leotiomycetes</taxon>
        <taxon>Helotiales</taxon>
        <taxon>Helotiales incertae sedis</taxon>
        <taxon>Amylocarpus</taxon>
    </lineage>
</organism>
<feature type="active site" description="Charge relay system" evidence="8">
    <location>
        <position position="206"/>
    </location>
</feature>
<dbReference type="InterPro" id="IPR012020">
    <property type="entry name" value="ABHD4"/>
</dbReference>
<dbReference type="InterPro" id="IPR050960">
    <property type="entry name" value="AB_hydrolase_4_sf"/>
</dbReference>
<evidence type="ECO:0000313" key="10">
    <source>
        <dbReference type="EMBL" id="KAG9232470.1"/>
    </source>
</evidence>
<dbReference type="EC" id="2.3.1.84" evidence="6"/>
<sequence>MEWLGHATTRFTHSPTPLSLKKNDGSSTDLLRVCEESTPPCRLNPLLFNGHLQTFKTAFEGDGPPVFYKRKVFEAEDPVYEGSFAVDFVVPPNTDVDESLPIRTTYFKDEEFDGLASLDIRPMLINLHGLSGGSYETYLKHVLFPLVQEHETRQWEACVIISRGCAKSKITSSVLYNARATWDIRQIVKWARRTFPNRPLYGIGFSLGANILTTYIGEEGENCLLKAAVVISNPWNLESSSLALQRTWLGREIYSKTMGTNMKRLVDLHQEQLRKNTKLDFDKLHEIKYLHEFDRVVQGPTWGYPTEGAYYRDASSSDSVFAVRIPMLAINAEDDPIAINEAIPYQEVKTTPYIVLCVTSLGGHLSWRELPGGGRWHARPAINFLNTMAFDIELPPPTMANGAEHARFGPEHTAEFFPMRRKLVYNTPRRFEAGVIV</sequence>
<dbReference type="SUPFAM" id="SSF53474">
    <property type="entry name" value="alpha/beta-Hydrolases"/>
    <property type="match status" value="1"/>
</dbReference>
<feature type="domain" description="AB hydrolase-1" evidence="9">
    <location>
        <begin position="122"/>
        <end position="365"/>
    </location>
</feature>
<dbReference type="EMBL" id="MU251547">
    <property type="protein sequence ID" value="KAG9232470.1"/>
    <property type="molecule type" value="Genomic_DNA"/>
</dbReference>
<dbReference type="GO" id="GO:0051792">
    <property type="term" value="P:medium-chain fatty acid biosynthetic process"/>
    <property type="evidence" value="ECO:0007669"/>
    <property type="project" value="TreeGrafter"/>
</dbReference>
<evidence type="ECO:0000259" key="9">
    <source>
        <dbReference type="Pfam" id="PF00561"/>
    </source>
</evidence>
<proteinExistence type="inferred from homology"/>